<evidence type="ECO:0000256" key="1">
    <source>
        <dbReference type="ARBA" id="ARBA00012513"/>
    </source>
</evidence>
<evidence type="ECO:0000256" key="6">
    <source>
        <dbReference type="ARBA" id="ARBA00022840"/>
    </source>
</evidence>
<evidence type="ECO:0000256" key="2">
    <source>
        <dbReference type="ARBA" id="ARBA00022527"/>
    </source>
</evidence>
<evidence type="ECO:0000256" key="5">
    <source>
        <dbReference type="ARBA" id="ARBA00022777"/>
    </source>
</evidence>
<evidence type="ECO:0000256" key="7">
    <source>
        <dbReference type="PROSITE-ProRule" id="PRU10141"/>
    </source>
</evidence>
<dbReference type="PANTHER" id="PTHR43289">
    <property type="entry name" value="MITOGEN-ACTIVATED PROTEIN KINASE KINASE KINASE 20-RELATED"/>
    <property type="match status" value="1"/>
</dbReference>
<proteinExistence type="predicted"/>
<evidence type="ECO:0000259" key="9">
    <source>
        <dbReference type="PROSITE" id="PS50011"/>
    </source>
</evidence>
<feature type="domain" description="Protein kinase" evidence="9">
    <location>
        <begin position="10"/>
        <end position="265"/>
    </location>
</feature>
<keyword evidence="3" id="KW-0808">Transferase</keyword>
<organism evidence="10 11">
    <name type="scientific">Streptomonospora halophila</name>
    <dbReference type="NCBI Taxonomy" id="427369"/>
    <lineage>
        <taxon>Bacteria</taxon>
        <taxon>Bacillati</taxon>
        <taxon>Actinomycetota</taxon>
        <taxon>Actinomycetes</taxon>
        <taxon>Streptosporangiales</taxon>
        <taxon>Nocardiopsidaceae</taxon>
        <taxon>Streptomonospora</taxon>
    </lineage>
</organism>
<feature type="transmembrane region" description="Helical" evidence="8">
    <location>
        <begin position="329"/>
        <end position="351"/>
    </location>
</feature>
<dbReference type="Gene3D" id="1.10.510.10">
    <property type="entry name" value="Transferase(Phosphotransferase) domain 1"/>
    <property type="match status" value="1"/>
</dbReference>
<dbReference type="InterPro" id="IPR011009">
    <property type="entry name" value="Kinase-like_dom_sf"/>
</dbReference>
<dbReference type="Proteomes" id="UP001499993">
    <property type="component" value="Unassembled WGS sequence"/>
</dbReference>
<evidence type="ECO:0000256" key="8">
    <source>
        <dbReference type="SAM" id="Phobius"/>
    </source>
</evidence>
<name>A0ABP9G9W9_9ACTN</name>
<keyword evidence="11" id="KW-1185">Reference proteome</keyword>
<dbReference type="InterPro" id="IPR000719">
    <property type="entry name" value="Prot_kinase_dom"/>
</dbReference>
<dbReference type="InterPro" id="IPR017441">
    <property type="entry name" value="Protein_kinase_ATP_BS"/>
</dbReference>
<evidence type="ECO:0000256" key="3">
    <source>
        <dbReference type="ARBA" id="ARBA00022679"/>
    </source>
</evidence>
<feature type="binding site" evidence="7">
    <location>
        <position position="39"/>
    </location>
    <ligand>
        <name>ATP</name>
        <dbReference type="ChEBI" id="CHEBI:30616"/>
    </ligand>
</feature>
<dbReference type="EMBL" id="BAABIK010000005">
    <property type="protein sequence ID" value="GAA4934060.1"/>
    <property type="molecule type" value="Genomic_DNA"/>
</dbReference>
<dbReference type="PANTHER" id="PTHR43289:SF6">
    <property type="entry name" value="SERINE_THREONINE-PROTEIN KINASE NEKL-3"/>
    <property type="match status" value="1"/>
</dbReference>
<dbReference type="PROSITE" id="PS50011">
    <property type="entry name" value="PROTEIN_KINASE_DOM"/>
    <property type="match status" value="1"/>
</dbReference>
<evidence type="ECO:0000256" key="4">
    <source>
        <dbReference type="ARBA" id="ARBA00022741"/>
    </source>
</evidence>
<sequence>MAPRILADRYRLIEPIGHGGMGTVWRAADGLLHREVAIKEMRASPELAPEKREELLARTMREARICAGLSTHPGIVTIHDVIQEDERPWIVMELVSGRGLDRVVAEEGPLPPRRTAEIGRQLFAALDTAHRHGVVHRDVKPANVMLLPDGRAMLSDFGIAVSDSEDKLTLTGRLPGSPGYVAPERLRHGVKSPAADVWSLGATLYFAVEGRSAFERATNASRLTAPLEDPPDPPQRAGALRPVLNGMLQPDPDHRLGDGDLDSALERVVNGSGTEDLTPTQLDVSGALAEVGTNPGPARRPSGAAMPAAMAQPGLSSAAGPGRLGWTRLVVSVVIGVVTLILAPLLVEFLASMLIGK</sequence>
<keyword evidence="8" id="KW-1133">Transmembrane helix</keyword>
<dbReference type="PROSITE" id="PS00107">
    <property type="entry name" value="PROTEIN_KINASE_ATP"/>
    <property type="match status" value="1"/>
</dbReference>
<comment type="caution">
    <text evidence="10">The sequence shown here is derived from an EMBL/GenBank/DDBJ whole genome shotgun (WGS) entry which is preliminary data.</text>
</comment>
<dbReference type="SMART" id="SM00220">
    <property type="entry name" value="S_TKc"/>
    <property type="match status" value="1"/>
</dbReference>
<keyword evidence="8" id="KW-0472">Membrane</keyword>
<evidence type="ECO:0000313" key="10">
    <source>
        <dbReference type="EMBL" id="GAA4934060.1"/>
    </source>
</evidence>
<keyword evidence="6 7" id="KW-0067">ATP-binding</keyword>
<keyword evidence="5" id="KW-0418">Kinase</keyword>
<dbReference type="SUPFAM" id="SSF56112">
    <property type="entry name" value="Protein kinase-like (PK-like)"/>
    <property type="match status" value="1"/>
</dbReference>
<accession>A0ABP9G9W9</accession>
<dbReference type="CDD" id="cd14014">
    <property type="entry name" value="STKc_PknB_like"/>
    <property type="match status" value="1"/>
</dbReference>
<reference evidence="11" key="1">
    <citation type="journal article" date="2019" name="Int. J. Syst. Evol. Microbiol.">
        <title>The Global Catalogue of Microorganisms (GCM) 10K type strain sequencing project: providing services to taxonomists for standard genome sequencing and annotation.</title>
        <authorList>
            <consortium name="The Broad Institute Genomics Platform"/>
            <consortium name="The Broad Institute Genome Sequencing Center for Infectious Disease"/>
            <person name="Wu L."/>
            <person name="Ma J."/>
        </authorList>
    </citation>
    <scope>NUCLEOTIDE SEQUENCE [LARGE SCALE GENOMIC DNA]</scope>
    <source>
        <strain evidence="11">JCM 18123</strain>
    </source>
</reference>
<dbReference type="PROSITE" id="PS00108">
    <property type="entry name" value="PROTEIN_KINASE_ST"/>
    <property type="match status" value="1"/>
</dbReference>
<keyword evidence="2" id="KW-0723">Serine/threonine-protein kinase</keyword>
<dbReference type="InterPro" id="IPR008271">
    <property type="entry name" value="Ser/Thr_kinase_AS"/>
</dbReference>
<dbReference type="Pfam" id="PF00069">
    <property type="entry name" value="Pkinase"/>
    <property type="match status" value="1"/>
</dbReference>
<protein>
    <recommendedName>
        <fullName evidence="1">non-specific serine/threonine protein kinase</fullName>
        <ecNumber evidence="1">2.7.11.1</ecNumber>
    </recommendedName>
</protein>
<dbReference type="EC" id="2.7.11.1" evidence="1"/>
<dbReference type="RefSeq" id="WP_345555849.1">
    <property type="nucleotide sequence ID" value="NZ_BAABIK010000005.1"/>
</dbReference>
<evidence type="ECO:0000313" key="11">
    <source>
        <dbReference type="Proteomes" id="UP001499993"/>
    </source>
</evidence>
<keyword evidence="4 7" id="KW-0547">Nucleotide-binding</keyword>
<gene>
    <name evidence="10" type="ORF">GCM10023224_13190</name>
</gene>
<keyword evidence="8" id="KW-0812">Transmembrane</keyword>
<dbReference type="Gene3D" id="3.30.200.20">
    <property type="entry name" value="Phosphorylase Kinase, domain 1"/>
    <property type="match status" value="1"/>
</dbReference>